<dbReference type="Proteomes" id="UP000595140">
    <property type="component" value="Unassembled WGS sequence"/>
</dbReference>
<organism evidence="1 2">
    <name type="scientific">Cuscuta campestris</name>
    <dbReference type="NCBI Taxonomy" id="132261"/>
    <lineage>
        <taxon>Eukaryota</taxon>
        <taxon>Viridiplantae</taxon>
        <taxon>Streptophyta</taxon>
        <taxon>Embryophyta</taxon>
        <taxon>Tracheophyta</taxon>
        <taxon>Spermatophyta</taxon>
        <taxon>Magnoliopsida</taxon>
        <taxon>eudicotyledons</taxon>
        <taxon>Gunneridae</taxon>
        <taxon>Pentapetalae</taxon>
        <taxon>asterids</taxon>
        <taxon>lamiids</taxon>
        <taxon>Solanales</taxon>
        <taxon>Convolvulaceae</taxon>
        <taxon>Cuscuteae</taxon>
        <taxon>Cuscuta</taxon>
        <taxon>Cuscuta subgen. Grammica</taxon>
        <taxon>Cuscuta sect. Cleistogrammica</taxon>
    </lineage>
</organism>
<accession>A0A484K0K4</accession>
<protein>
    <submittedName>
        <fullName evidence="1">Uncharacterized protein</fullName>
    </submittedName>
</protein>
<sequence length="78" mass="8852">MQDVRMELMDVLPKQSNISAIGFLILSNLGHTHLLPETWHNPAESGTKEAIAKQFADWYFHGKTVQFIPDCPHLYGCI</sequence>
<dbReference type="EMBL" id="OOIL02000002">
    <property type="protein sequence ID" value="VFQ59133.1"/>
    <property type="molecule type" value="Genomic_DNA"/>
</dbReference>
<gene>
    <name evidence="1" type="ORF">CCAM_LOCUS909</name>
</gene>
<evidence type="ECO:0000313" key="1">
    <source>
        <dbReference type="EMBL" id="VFQ59133.1"/>
    </source>
</evidence>
<dbReference type="AlphaFoldDB" id="A0A484K0K4"/>
<keyword evidence="2" id="KW-1185">Reference proteome</keyword>
<reference evidence="1 2" key="1">
    <citation type="submission" date="2018-04" db="EMBL/GenBank/DDBJ databases">
        <authorList>
            <person name="Vogel A."/>
        </authorList>
    </citation>
    <scope>NUCLEOTIDE SEQUENCE [LARGE SCALE GENOMIC DNA]</scope>
</reference>
<evidence type="ECO:0000313" key="2">
    <source>
        <dbReference type="Proteomes" id="UP000595140"/>
    </source>
</evidence>
<proteinExistence type="predicted"/>
<name>A0A484K0K4_9ASTE</name>